<name>A0AAU9WNQ5_9CNID</name>
<proteinExistence type="inferred from homology"/>
<dbReference type="InterPro" id="IPR000719">
    <property type="entry name" value="Prot_kinase_dom"/>
</dbReference>
<gene>
    <name evidence="4" type="ORF">PMEA_00008181</name>
</gene>
<dbReference type="SUPFAM" id="SSF52540">
    <property type="entry name" value="P-loop containing nucleoside triphosphate hydrolases"/>
    <property type="match status" value="1"/>
</dbReference>
<evidence type="ECO:0000259" key="3">
    <source>
        <dbReference type="PROSITE" id="PS50011"/>
    </source>
</evidence>
<dbReference type="Gene3D" id="3.40.50.300">
    <property type="entry name" value="P-loop containing nucleotide triphosphate hydrolases"/>
    <property type="match status" value="1"/>
</dbReference>
<comment type="caution">
    <text evidence="4">The sequence shown here is derived from an EMBL/GenBank/DDBJ whole genome shotgun (WGS) entry which is preliminary data.</text>
</comment>
<protein>
    <recommendedName>
        <fullName evidence="3">Protein kinase domain-containing protein</fullName>
    </recommendedName>
</protein>
<dbReference type="InterPro" id="IPR045063">
    <property type="entry name" value="Dynamin_N"/>
</dbReference>
<dbReference type="GO" id="GO:0005524">
    <property type="term" value="F:ATP binding"/>
    <property type="evidence" value="ECO:0007669"/>
    <property type="project" value="InterPro"/>
</dbReference>
<dbReference type="InterPro" id="IPR011009">
    <property type="entry name" value="Kinase-like_dom_sf"/>
</dbReference>
<evidence type="ECO:0000313" key="4">
    <source>
        <dbReference type="EMBL" id="CAH3120305.1"/>
    </source>
</evidence>
<dbReference type="GO" id="GO:0004672">
    <property type="term" value="F:protein kinase activity"/>
    <property type="evidence" value="ECO:0007669"/>
    <property type="project" value="InterPro"/>
</dbReference>
<dbReference type="SUPFAM" id="SSF56112">
    <property type="entry name" value="Protein kinase-like (PK-like)"/>
    <property type="match status" value="1"/>
</dbReference>
<accession>A0AAU9WNQ5</accession>
<dbReference type="InterPro" id="IPR001245">
    <property type="entry name" value="Ser-Thr/Tyr_kinase_cat_dom"/>
</dbReference>
<dbReference type="Proteomes" id="UP001159428">
    <property type="component" value="Unassembled WGS sequence"/>
</dbReference>
<dbReference type="PANTHER" id="PTHR26392:SF92">
    <property type="entry name" value="PROTEIN KINASE DOMAIN-CONTAINING PROTEIN"/>
    <property type="match status" value="1"/>
</dbReference>
<dbReference type="PANTHER" id="PTHR26392">
    <property type="entry name" value="MITOGEN-ACTIVATED PROTEIN KINASE KINASE KINASE 7-RELATED"/>
    <property type="match status" value="1"/>
</dbReference>
<dbReference type="InterPro" id="IPR041249">
    <property type="entry name" value="HEPN_DZIP3"/>
</dbReference>
<dbReference type="Pfam" id="PF07714">
    <property type="entry name" value="PK_Tyr_Ser-Thr"/>
    <property type="match status" value="1"/>
</dbReference>
<evidence type="ECO:0000313" key="5">
    <source>
        <dbReference type="Proteomes" id="UP001159428"/>
    </source>
</evidence>
<feature type="coiled-coil region" evidence="2">
    <location>
        <begin position="743"/>
        <end position="777"/>
    </location>
</feature>
<evidence type="ECO:0000256" key="1">
    <source>
        <dbReference type="ARBA" id="ARBA00008171"/>
    </source>
</evidence>
<keyword evidence="5" id="KW-1185">Reference proteome</keyword>
<dbReference type="PROSITE" id="PS50011">
    <property type="entry name" value="PROTEIN_KINASE_DOM"/>
    <property type="match status" value="1"/>
</dbReference>
<dbReference type="EMBL" id="CALNXJ010000017">
    <property type="protein sequence ID" value="CAH3120305.1"/>
    <property type="molecule type" value="Genomic_DNA"/>
</dbReference>
<dbReference type="InterPro" id="IPR027417">
    <property type="entry name" value="P-loop_NTPase"/>
</dbReference>
<keyword evidence="2" id="KW-0175">Coiled coil</keyword>
<evidence type="ECO:0000256" key="2">
    <source>
        <dbReference type="SAM" id="Coils"/>
    </source>
</evidence>
<reference evidence="4 5" key="1">
    <citation type="submission" date="2022-05" db="EMBL/GenBank/DDBJ databases">
        <authorList>
            <consortium name="Genoscope - CEA"/>
            <person name="William W."/>
        </authorList>
    </citation>
    <scope>NUCLEOTIDE SEQUENCE [LARGE SCALE GENOMIC DNA]</scope>
</reference>
<sequence length="1325" mass="151488">MAATAPTGASHEVLHTTHKKANFQRIARLLVAGGTALMREIFDQYFNTPLQFHLKLNVPFVKNKIKRAKLTKPQMDCLYPKTGTCNKNSKDFDISLLHKLFKTICNLNPSASGWDAFPPPTDHSKAADLTRIKQYRNKIFHDYSDMEMDDTEFNSLWNDIREALLRVARSISPSTRSAWERAIEKLYTAPLTPEDESKVRELKKMYENEVRSKEEIKNIEKALQVGLDSVHQAIKRTGDDVHQAMQKGFSGLHHAIKETMMKNVHAIVEKENDSGTSPQLTESALVGRAQNGNFPAKGWAPALNKPSTLGTDPHLPEAGLSTPPERMLTATLTPITGSGSRQLQEVDKVRDLGELCKIAAAVGVKTENLETIKEIQEKLHEHIEEKRQESRKASLTFEVISEAGKADEHKRSELLRLYIETREILNQLDDEFINPLETSLGDIKTALEENIRSLAPRDQYVVLVAGETSAGKSSVINLILGEEILPSAVLGTTSTMFELKYDKTPMVVIHFNDSRETMYYKLVGPKESFQEQINSLVSEKNERGRVSPYKKIELFLPHPLFQERVIIVDSPGVGDNNAMNEAVLNYLPNAFCFIYVINSTNAGGVQEDRLGKLLSNAASCKREARMDLKLFAGCALFVCNKWDEIKPHEVEEVKLEQIKRLTKKLGGLDPHLQVVYLSCKDAQLAQEYGVIRSDFDDLIRGISNLLVSSMQNNLDIYTRWLDDLLSRVSRQVTLSIRSTTLSRLEKDRKMREIKKRMEELKRSQNETIKELGKYQTQLIWEITGRLAFYFKATGTSTRFCEWSPAEVPDSEATWAETDDEILRSISKRIHQFVQEWEDEEHEFAKAQDTVIKNLCEKYNIMEEEIRRVEDEVLFENGTAEVFQQEKRTASPLSIPEEGFQNGPIASKTPVWLRQGLASVVIRSPLSKLVSKLKERLDFSRKLSKYQTDPCTHMSERCTASLEILTDQDRLLPFITEQLEDSVQVLNQIKEKIPKLIEGDEQLYQQLLSDTRSKADIQNFYEPIGEKLESLKGEVIVYALKEIRRSDFSDGDLKWTEDDRSIVGRGSLSKVYSGVLSRKEEKEIRVALRVHTDVLSKENVGQFWNEDMTMREIRGHPSIVEFYGTHLLRGPEGTKVVMVSELCKDSIEKYILSNRDQAPFRTRNKVLHWAVQIVDALCFIHSKELSHQNLKLKNVLLTQDENVKLKGIGSGSFRVNKDIMEDNTRYLAPEVLESKCRNYDSKSDMFSFSILLWELWFCEKAFQSSITSHSQHLQRLKRGLRPTHLESKDRPWQVWTKVMETCWEGEPSARLTAEESRNRLRRLESA</sequence>
<comment type="similarity">
    <text evidence="1">Belongs to the protein kinase superfamily. TKL Ser/Thr protein kinase family. ROCO subfamily.</text>
</comment>
<organism evidence="4 5">
    <name type="scientific">Pocillopora meandrina</name>
    <dbReference type="NCBI Taxonomy" id="46732"/>
    <lineage>
        <taxon>Eukaryota</taxon>
        <taxon>Metazoa</taxon>
        <taxon>Cnidaria</taxon>
        <taxon>Anthozoa</taxon>
        <taxon>Hexacorallia</taxon>
        <taxon>Scleractinia</taxon>
        <taxon>Astrocoeniina</taxon>
        <taxon>Pocilloporidae</taxon>
        <taxon>Pocillopora</taxon>
    </lineage>
</organism>
<dbReference type="Pfam" id="PF18738">
    <property type="entry name" value="HEPN_DZIP3"/>
    <property type="match status" value="1"/>
</dbReference>
<feature type="domain" description="Protein kinase" evidence="3">
    <location>
        <begin position="1056"/>
        <end position="1322"/>
    </location>
</feature>
<dbReference type="Gene3D" id="1.10.510.10">
    <property type="entry name" value="Transferase(Phosphotransferase) domain 1"/>
    <property type="match status" value="1"/>
</dbReference>
<dbReference type="Pfam" id="PF00350">
    <property type="entry name" value="Dynamin_N"/>
    <property type="match status" value="1"/>
</dbReference>